<evidence type="ECO:0000256" key="2">
    <source>
        <dbReference type="SAM" id="SignalP"/>
    </source>
</evidence>
<feature type="region of interest" description="Disordered" evidence="1">
    <location>
        <begin position="121"/>
        <end position="161"/>
    </location>
</feature>
<gene>
    <name evidence="3" type="ORF">BRAN1462_LOCUS11780</name>
</gene>
<feature type="chain" id="PRO_5031042912" evidence="2">
    <location>
        <begin position="20"/>
        <end position="203"/>
    </location>
</feature>
<feature type="compositionally biased region" description="Acidic residues" evidence="1">
    <location>
        <begin position="191"/>
        <end position="203"/>
    </location>
</feature>
<accession>A0A7S2N9E3</accession>
<keyword evidence="2" id="KW-0732">Signal</keyword>
<feature type="signal peptide" evidence="2">
    <location>
        <begin position="1"/>
        <end position="19"/>
    </location>
</feature>
<sequence length="203" mass="21672">MVALPQVAILLSLVGAAGGVCVDSANKGGGPNTEGGTQGKAGTIDEKTQALDDKPGKWTVLVDGQKKTYPSYLEALDAHMNEPVVFPETKTKHQVNIVSSFGQDDDKPNHWEEWERSLVGAQSGKDANVGLSDKSPSSATTQDSKKPVLDSKKSVLSDDVESLSGKSVDFDFFHPGEKKTFNTFHQVSDVSSDDSNSDDESDN</sequence>
<feature type="region of interest" description="Disordered" evidence="1">
    <location>
        <begin position="184"/>
        <end position="203"/>
    </location>
</feature>
<protein>
    <submittedName>
        <fullName evidence="3">Uncharacterized protein</fullName>
    </submittedName>
</protein>
<reference evidence="3" key="1">
    <citation type="submission" date="2021-01" db="EMBL/GenBank/DDBJ databases">
        <authorList>
            <person name="Corre E."/>
            <person name="Pelletier E."/>
            <person name="Niang G."/>
            <person name="Scheremetjew M."/>
            <person name="Finn R."/>
            <person name="Kale V."/>
            <person name="Holt S."/>
            <person name="Cochrane G."/>
            <person name="Meng A."/>
            <person name="Brown T."/>
            <person name="Cohen L."/>
        </authorList>
    </citation>
    <scope>NUCLEOTIDE SEQUENCE</scope>
    <source>
        <strain evidence="3">RCC3387</strain>
    </source>
</reference>
<evidence type="ECO:0000313" key="3">
    <source>
        <dbReference type="EMBL" id="CAD9528102.1"/>
    </source>
</evidence>
<dbReference type="EMBL" id="HBGW01018710">
    <property type="protein sequence ID" value="CAD9528102.1"/>
    <property type="molecule type" value="Transcribed_RNA"/>
</dbReference>
<feature type="compositionally biased region" description="Gly residues" evidence="1">
    <location>
        <begin position="27"/>
        <end position="39"/>
    </location>
</feature>
<proteinExistence type="predicted"/>
<evidence type="ECO:0000256" key="1">
    <source>
        <dbReference type="SAM" id="MobiDB-lite"/>
    </source>
</evidence>
<feature type="region of interest" description="Disordered" evidence="1">
    <location>
        <begin position="25"/>
        <end position="44"/>
    </location>
</feature>
<dbReference type="AlphaFoldDB" id="A0A7S2N9E3"/>
<name>A0A7S2N9E3_9DINO</name>
<feature type="compositionally biased region" description="Basic and acidic residues" evidence="1">
    <location>
        <begin position="143"/>
        <end position="156"/>
    </location>
</feature>
<organism evidence="3">
    <name type="scientific">Zooxanthella nutricula</name>
    <dbReference type="NCBI Taxonomy" id="1333877"/>
    <lineage>
        <taxon>Eukaryota</taxon>
        <taxon>Sar</taxon>
        <taxon>Alveolata</taxon>
        <taxon>Dinophyceae</taxon>
        <taxon>Peridiniales</taxon>
        <taxon>Peridiniales incertae sedis</taxon>
        <taxon>Zooxanthella</taxon>
    </lineage>
</organism>